<gene>
    <name evidence="1" type="primary">LOC115975306</name>
</gene>
<evidence type="ECO:0000313" key="2">
    <source>
        <dbReference type="Proteomes" id="UP000594261"/>
    </source>
</evidence>
<dbReference type="OMA" id="VIAYACD"/>
<dbReference type="Gramene" id="QL01p004522:mrna">
    <property type="protein sequence ID" value="QL01p004522:mrna"/>
    <property type="gene ID" value="QL01p004522"/>
</dbReference>
<evidence type="ECO:0008006" key="3">
    <source>
        <dbReference type="Google" id="ProtNLM"/>
    </source>
</evidence>
<dbReference type="AlphaFoldDB" id="A0A7N2KKT0"/>
<keyword evidence="2" id="KW-1185">Reference proteome</keyword>
<dbReference type="EnsemblPlants" id="QL01p004422:mrna">
    <property type="protein sequence ID" value="QL01p004422:mrna"/>
    <property type="gene ID" value="QL01p004422"/>
</dbReference>
<dbReference type="PANTHER" id="PTHR34267:SF1">
    <property type="entry name" value="ATOZI1"/>
    <property type="match status" value="1"/>
</dbReference>
<protein>
    <recommendedName>
        <fullName evidence="3">Ozone-responsive stress-related protein</fullName>
    </recommendedName>
</protein>
<organism evidence="1 2">
    <name type="scientific">Quercus lobata</name>
    <name type="common">Valley oak</name>
    <dbReference type="NCBI Taxonomy" id="97700"/>
    <lineage>
        <taxon>Eukaryota</taxon>
        <taxon>Viridiplantae</taxon>
        <taxon>Streptophyta</taxon>
        <taxon>Embryophyta</taxon>
        <taxon>Tracheophyta</taxon>
        <taxon>Spermatophyta</taxon>
        <taxon>Magnoliopsida</taxon>
        <taxon>eudicotyledons</taxon>
        <taxon>Gunneridae</taxon>
        <taxon>Pentapetalae</taxon>
        <taxon>rosids</taxon>
        <taxon>fabids</taxon>
        <taxon>Fagales</taxon>
        <taxon>Fagaceae</taxon>
        <taxon>Quercus</taxon>
    </lineage>
</organism>
<dbReference type="KEGG" id="qlo:115975224"/>
<reference evidence="1" key="2">
    <citation type="submission" date="2021-01" db="UniProtKB">
        <authorList>
            <consortium name="EnsemblPlants"/>
        </authorList>
    </citation>
    <scope>IDENTIFICATION</scope>
</reference>
<dbReference type="PANTHER" id="PTHR34267">
    <property type="entry name" value="OS11G0161033 PROTEIN"/>
    <property type="match status" value="1"/>
</dbReference>
<dbReference type="EnsemblPlants" id="QL01p004522:mrna">
    <property type="protein sequence ID" value="QL01p004522:mrna"/>
    <property type="gene ID" value="QL01p004522"/>
</dbReference>
<dbReference type="KEGG" id="qlo:115975306"/>
<dbReference type="GeneID" id="115975306"/>
<dbReference type="EMBL" id="LRBV02000001">
    <property type="status" value="NOT_ANNOTATED_CDS"/>
    <property type="molecule type" value="Genomic_DNA"/>
</dbReference>
<proteinExistence type="predicted"/>
<dbReference type="OrthoDB" id="1840418at2759"/>
<evidence type="ECO:0000313" key="1">
    <source>
        <dbReference type="EnsemblPlants" id="QL01p004522:mrna"/>
    </source>
</evidence>
<dbReference type="Pfam" id="PF06592">
    <property type="entry name" value="DUF1138"/>
    <property type="match status" value="1"/>
</dbReference>
<dbReference type="InterPro" id="IPR009515">
    <property type="entry name" value="DUF1138"/>
</dbReference>
<sequence length="82" mass="8895">MAANMAAKITGAIAGAFAISYACDYLVADKKIFGGTTPSTVSNKKWNEETDKKLQAWPRVAGPPVVMNPIRRQNFIVKAQPE</sequence>
<dbReference type="Proteomes" id="UP000594261">
    <property type="component" value="Chromosome 1"/>
</dbReference>
<name>A0A7N2KKT0_QUELO</name>
<dbReference type="RefSeq" id="XP_030951901.1">
    <property type="nucleotide sequence ID" value="XM_031096041.1"/>
</dbReference>
<reference evidence="1 2" key="1">
    <citation type="journal article" date="2016" name="G3 (Bethesda)">
        <title>First Draft Assembly and Annotation of the Genome of a California Endemic Oak Quercus lobata Nee (Fagaceae).</title>
        <authorList>
            <person name="Sork V.L."/>
            <person name="Fitz-Gibbon S.T."/>
            <person name="Puiu D."/>
            <person name="Crepeau M."/>
            <person name="Gugger P.F."/>
            <person name="Sherman R."/>
            <person name="Stevens K."/>
            <person name="Langley C.H."/>
            <person name="Pellegrini M."/>
            <person name="Salzberg S.L."/>
        </authorList>
    </citation>
    <scope>NUCLEOTIDE SEQUENCE [LARGE SCALE GENOMIC DNA]</scope>
    <source>
        <strain evidence="1 2">cv. SW786</strain>
    </source>
</reference>
<accession>A0A7N2KKT0</accession>
<dbReference type="Gramene" id="QL01p004422:mrna">
    <property type="protein sequence ID" value="QL01p004422:mrna"/>
    <property type="gene ID" value="QL01p004422"/>
</dbReference>